<name>A0A9P1H699_9PEZI</name>
<proteinExistence type="predicted"/>
<sequence length="158" mass="16306">MSGPDSPDSSVAPRVSHLPPMEHTVVEHGFPHPSPSLPENADPANLPLGGSCHLGSTQSTEPRNEEQSSAPSASVAASPTTTISTSSRLPLGDDVNHEVNPGPPSGIYSGVPSATNLSAQSYADVMRTDAVGIIRVPGPAEFDRDVLDVLSDETGSFK</sequence>
<evidence type="ECO:0000313" key="2">
    <source>
        <dbReference type="EMBL" id="CAI4216106.1"/>
    </source>
</evidence>
<gene>
    <name evidence="2" type="ORF">PPNO1_LOCUS5769</name>
</gene>
<keyword evidence="3" id="KW-1185">Reference proteome</keyword>
<feature type="region of interest" description="Disordered" evidence="1">
    <location>
        <begin position="1"/>
        <end position="112"/>
    </location>
</feature>
<dbReference type="EMBL" id="CALLCH030000015">
    <property type="protein sequence ID" value="CAI4216106.1"/>
    <property type="molecule type" value="Genomic_DNA"/>
</dbReference>
<comment type="caution">
    <text evidence="2">The sequence shown here is derived from an EMBL/GenBank/DDBJ whole genome shotgun (WGS) entry which is preliminary data.</text>
</comment>
<evidence type="ECO:0000256" key="1">
    <source>
        <dbReference type="SAM" id="MobiDB-lite"/>
    </source>
</evidence>
<dbReference type="Proteomes" id="UP000838763">
    <property type="component" value="Unassembled WGS sequence"/>
</dbReference>
<dbReference type="AlphaFoldDB" id="A0A9P1H699"/>
<protein>
    <submittedName>
        <fullName evidence="2">Uncharacterized protein</fullName>
    </submittedName>
</protein>
<reference evidence="2" key="1">
    <citation type="submission" date="2022-11" db="EMBL/GenBank/DDBJ databases">
        <authorList>
            <person name="Scott C."/>
            <person name="Bruce N."/>
        </authorList>
    </citation>
    <scope>NUCLEOTIDE SEQUENCE</scope>
</reference>
<evidence type="ECO:0000313" key="3">
    <source>
        <dbReference type="Proteomes" id="UP000838763"/>
    </source>
</evidence>
<accession>A0A9P1H699</accession>
<organism evidence="2 3">
    <name type="scientific">Parascedosporium putredinis</name>
    <dbReference type="NCBI Taxonomy" id="1442378"/>
    <lineage>
        <taxon>Eukaryota</taxon>
        <taxon>Fungi</taxon>
        <taxon>Dikarya</taxon>
        <taxon>Ascomycota</taxon>
        <taxon>Pezizomycotina</taxon>
        <taxon>Sordariomycetes</taxon>
        <taxon>Hypocreomycetidae</taxon>
        <taxon>Microascales</taxon>
        <taxon>Microascaceae</taxon>
        <taxon>Parascedosporium</taxon>
    </lineage>
</organism>
<feature type="compositionally biased region" description="Low complexity" evidence="1">
    <location>
        <begin position="68"/>
        <end position="87"/>
    </location>
</feature>